<dbReference type="PANTHER" id="PTHR43023:SF6">
    <property type="entry name" value="INTERMEMBRANE PHOSPHOLIPID TRANSPORT SYSTEM ATP-BINDING PROTEIN MLAF"/>
    <property type="match status" value="1"/>
</dbReference>
<sequence>MISVHNVSKAFGDQVVLNNVSLEVREGEILVILGASGTGKSVLLKHMIGLLHPDEGHIELDGQDISQLTEEALLTVRKKIGFLFQEGALYDFMNVFDNIAFPLREHTDFDKETIKQKVNDILGQLDLKDINKKFPSELSGGMKKRVALARAVILDSKILFCDEPTSGLDPIRSRDISALIRDTAKKLHCTTVVTSHDIQNSFRIADRIALVRDGAIVACGTPQELKDSKDSFVLEFIQ</sequence>
<evidence type="ECO:0000259" key="4">
    <source>
        <dbReference type="PROSITE" id="PS50893"/>
    </source>
</evidence>
<dbReference type="InterPro" id="IPR017871">
    <property type="entry name" value="ABC_transporter-like_CS"/>
</dbReference>
<dbReference type="Pfam" id="PF00005">
    <property type="entry name" value="ABC_tran"/>
    <property type="match status" value="1"/>
</dbReference>
<keyword evidence="1" id="KW-0813">Transport</keyword>
<protein>
    <submittedName>
        <fullName evidence="5">Phospholipid ABC transporter ATP-binding protein MlaF</fullName>
    </submittedName>
</protein>
<evidence type="ECO:0000256" key="3">
    <source>
        <dbReference type="ARBA" id="ARBA00022840"/>
    </source>
</evidence>
<dbReference type="EMBL" id="UOEN01000385">
    <property type="protein sequence ID" value="VAW17701.1"/>
    <property type="molecule type" value="Genomic_DNA"/>
</dbReference>
<feature type="domain" description="ABC transporter" evidence="4">
    <location>
        <begin position="2"/>
        <end position="238"/>
    </location>
</feature>
<dbReference type="GO" id="GO:0016887">
    <property type="term" value="F:ATP hydrolysis activity"/>
    <property type="evidence" value="ECO:0007669"/>
    <property type="project" value="InterPro"/>
</dbReference>
<dbReference type="InterPro" id="IPR003593">
    <property type="entry name" value="AAA+_ATPase"/>
</dbReference>
<dbReference type="InterPro" id="IPR003439">
    <property type="entry name" value="ABC_transporter-like_ATP-bd"/>
</dbReference>
<accession>A0A3B0TGD5</accession>
<organism evidence="5">
    <name type="scientific">hydrothermal vent metagenome</name>
    <dbReference type="NCBI Taxonomy" id="652676"/>
    <lineage>
        <taxon>unclassified sequences</taxon>
        <taxon>metagenomes</taxon>
        <taxon>ecological metagenomes</taxon>
    </lineage>
</organism>
<dbReference type="PROSITE" id="PS00211">
    <property type="entry name" value="ABC_TRANSPORTER_1"/>
    <property type="match status" value="1"/>
</dbReference>
<dbReference type="InterPro" id="IPR027417">
    <property type="entry name" value="P-loop_NTPase"/>
</dbReference>
<reference evidence="5" key="1">
    <citation type="submission" date="2018-06" db="EMBL/GenBank/DDBJ databases">
        <authorList>
            <person name="Zhirakovskaya E."/>
        </authorList>
    </citation>
    <scope>NUCLEOTIDE SEQUENCE</scope>
</reference>
<dbReference type="SUPFAM" id="SSF52540">
    <property type="entry name" value="P-loop containing nucleoside triphosphate hydrolases"/>
    <property type="match status" value="1"/>
</dbReference>
<evidence type="ECO:0000313" key="5">
    <source>
        <dbReference type="EMBL" id="VAW17701.1"/>
    </source>
</evidence>
<name>A0A3B0TGD5_9ZZZZ</name>
<evidence type="ECO:0000256" key="2">
    <source>
        <dbReference type="ARBA" id="ARBA00022741"/>
    </source>
</evidence>
<dbReference type="GO" id="GO:0005524">
    <property type="term" value="F:ATP binding"/>
    <property type="evidence" value="ECO:0007669"/>
    <property type="project" value="UniProtKB-KW"/>
</dbReference>
<gene>
    <name evidence="5" type="ORF">MNBD_BACTEROID05-511</name>
</gene>
<keyword evidence="3 5" id="KW-0067">ATP-binding</keyword>
<evidence type="ECO:0000256" key="1">
    <source>
        <dbReference type="ARBA" id="ARBA00022448"/>
    </source>
</evidence>
<dbReference type="PROSITE" id="PS50893">
    <property type="entry name" value="ABC_TRANSPORTER_2"/>
    <property type="match status" value="1"/>
</dbReference>
<keyword evidence="2" id="KW-0547">Nucleotide-binding</keyword>
<dbReference type="CDD" id="cd03261">
    <property type="entry name" value="ABC_Org_Solvent_Resistant"/>
    <property type="match status" value="1"/>
</dbReference>
<dbReference type="AlphaFoldDB" id="A0A3B0TGD5"/>
<dbReference type="PANTHER" id="PTHR43023">
    <property type="entry name" value="PROTEIN TRIGALACTOSYLDIACYLGLYCEROL 3, CHLOROPLASTIC"/>
    <property type="match status" value="1"/>
</dbReference>
<dbReference type="SMART" id="SM00382">
    <property type="entry name" value="AAA"/>
    <property type="match status" value="1"/>
</dbReference>
<dbReference type="Gene3D" id="3.40.50.300">
    <property type="entry name" value="P-loop containing nucleotide triphosphate hydrolases"/>
    <property type="match status" value="1"/>
</dbReference>
<proteinExistence type="predicted"/>